<dbReference type="Gene3D" id="3.90.220.20">
    <property type="entry name" value="DNA methylase specificity domains"/>
    <property type="match status" value="2"/>
</dbReference>
<dbReference type="GO" id="GO:0009307">
    <property type="term" value="P:DNA restriction-modification system"/>
    <property type="evidence" value="ECO:0007669"/>
    <property type="project" value="UniProtKB-KW"/>
</dbReference>
<accession>A0A246GI87</accession>
<comment type="similarity">
    <text evidence="1">Belongs to the type-I restriction system S methylase family.</text>
</comment>
<dbReference type="GO" id="GO:0003677">
    <property type="term" value="F:DNA binding"/>
    <property type="evidence" value="ECO:0007669"/>
    <property type="project" value="UniProtKB-KW"/>
</dbReference>
<evidence type="ECO:0000256" key="2">
    <source>
        <dbReference type="ARBA" id="ARBA00022747"/>
    </source>
</evidence>
<reference evidence="6 7" key="1">
    <citation type="journal article" date="2017" name="Infect. Genet. Evol.">
        <title>Comparative genome analysis of fish pathogen Flavobacterium columnare reveals extensive sequence diversity within the species.</title>
        <authorList>
            <person name="Kayansamruaj P."/>
            <person name="Dong H.T."/>
            <person name="Hirono I."/>
            <person name="Kondo H."/>
            <person name="Senapin S."/>
            <person name="Rodkhum C."/>
        </authorList>
    </citation>
    <scope>NUCLEOTIDE SEQUENCE [LARGE SCALE GENOMIC DNA]</scope>
    <source>
        <strain evidence="6 7">1215</strain>
    </source>
</reference>
<dbReference type="EMBL" id="MTCZ01000067">
    <property type="protein sequence ID" value="OWP83926.1"/>
    <property type="molecule type" value="Genomic_DNA"/>
</dbReference>
<dbReference type="AlphaFoldDB" id="A0A246GI87"/>
<evidence type="ECO:0000256" key="3">
    <source>
        <dbReference type="ARBA" id="ARBA00023125"/>
    </source>
</evidence>
<proteinExistence type="inferred from homology"/>
<dbReference type="InterPro" id="IPR000055">
    <property type="entry name" value="Restrct_endonuc_typeI_TRD"/>
</dbReference>
<feature type="domain" description="Type I restriction modification DNA specificity" evidence="5">
    <location>
        <begin position="259"/>
        <end position="424"/>
    </location>
</feature>
<protein>
    <recommendedName>
        <fullName evidence="5">Type I restriction modification DNA specificity domain-containing protein</fullName>
    </recommendedName>
</protein>
<sequence length="447" mass="51100">MVNSMQNLKYITFVPFANFNLWDTKRYTSKLISSTFPIVSLDNCIVEQNKKYKIFEDLETDFGILGVNNKEGIFDAYTQKGKEINQPYKKMETGWLAYNPYRINVGSIGIKLKEHKNEYISPAYVVFSCNENLLPEFLFFLFKTSVFNTVINESTTGSVRQNLTFETLKGLQIPLPSIEEQNKIVTSYNAKLQLAQQQEEQAKTLETEIEKYLFKELCIRINTNKGIKKGLHTINYSSVEKWSLDDIFKKNVIISDKYNLVNLNSVCSLITDGTHQTPKYFDKGIVFLSAKNVTKEVIDWENIKYVSKEAHIEYTKRVKPEVGDILLAKNGTTGVGAIVDIEKDFSIYVSLALLKPIKSLINPLYLLFIINSEIARTQFFSRLIGIGVPNLHLGEIKEVIIPLPPLEIQTKIINTINSIKAQINELNVLSAKNKEEAIVEFEKEIFI</sequence>
<gene>
    <name evidence="6" type="ORF">BWK59_07945</name>
</gene>
<dbReference type="PANTHER" id="PTHR30408:SF12">
    <property type="entry name" value="TYPE I RESTRICTION ENZYME MJAVIII SPECIFICITY SUBUNIT"/>
    <property type="match status" value="1"/>
</dbReference>
<dbReference type="PANTHER" id="PTHR30408">
    <property type="entry name" value="TYPE-1 RESTRICTION ENZYME ECOKI SPECIFICITY PROTEIN"/>
    <property type="match status" value="1"/>
</dbReference>
<feature type="domain" description="Type I restriction modification DNA specificity" evidence="5">
    <location>
        <begin position="115"/>
        <end position="186"/>
    </location>
</feature>
<dbReference type="SUPFAM" id="SSF116734">
    <property type="entry name" value="DNA methylase specificity domain"/>
    <property type="match status" value="2"/>
</dbReference>
<evidence type="ECO:0000259" key="5">
    <source>
        <dbReference type="Pfam" id="PF01420"/>
    </source>
</evidence>
<evidence type="ECO:0000256" key="4">
    <source>
        <dbReference type="SAM" id="Coils"/>
    </source>
</evidence>
<organism evidence="6 7">
    <name type="scientific">Flavobacterium davisii</name>
    <dbReference type="NCBI Taxonomy" id="2906077"/>
    <lineage>
        <taxon>Bacteria</taxon>
        <taxon>Pseudomonadati</taxon>
        <taxon>Bacteroidota</taxon>
        <taxon>Flavobacteriia</taxon>
        <taxon>Flavobacteriales</taxon>
        <taxon>Flavobacteriaceae</taxon>
        <taxon>Flavobacterium</taxon>
    </lineage>
</organism>
<dbReference type="InterPro" id="IPR052021">
    <property type="entry name" value="Type-I_RS_S_subunit"/>
</dbReference>
<evidence type="ECO:0000313" key="7">
    <source>
        <dbReference type="Proteomes" id="UP000197768"/>
    </source>
</evidence>
<name>A0A246GI87_9FLAO</name>
<dbReference type="Pfam" id="PF01420">
    <property type="entry name" value="Methylase_S"/>
    <property type="match status" value="2"/>
</dbReference>
<evidence type="ECO:0000313" key="6">
    <source>
        <dbReference type="EMBL" id="OWP83926.1"/>
    </source>
</evidence>
<keyword evidence="2" id="KW-0680">Restriction system</keyword>
<dbReference type="CDD" id="cd17246">
    <property type="entry name" value="RMtype1_S_SonII-TRD2-CR2_like"/>
    <property type="match status" value="1"/>
</dbReference>
<feature type="coiled-coil region" evidence="4">
    <location>
        <begin position="178"/>
        <end position="215"/>
    </location>
</feature>
<evidence type="ECO:0000256" key="1">
    <source>
        <dbReference type="ARBA" id="ARBA00010923"/>
    </source>
</evidence>
<dbReference type="Proteomes" id="UP000197768">
    <property type="component" value="Unassembled WGS sequence"/>
</dbReference>
<comment type="caution">
    <text evidence="6">The sequence shown here is derived from an EMBL/GenBank/DDBJ whole genome shotgun (WGS) entry which is preliminary data.</text>
</comment>
<keyword evidence="4" id="KW-0175">Coiled coil</keyword>
<dbReference type="InterPro" id="IPR044946">
    <property type="entry name" value="Restrct_endonuc_typeI_TRD_sf"/>
</dbReference>
<keyword evidence="3" id="KW-0238">DNA-binding</keyword>